<name>A0AAD4F1Y1_9PEZI</name>
<dbReference type="InterPro" id="IPR015915">
    <property type="entry name" value="Kelch-typ_b-propeller"/>
</dbReference>
<keyword evidence="2" id="KW-1185">Reference proteome</keyword>
<proteinExistence type="predicted"/>
<dbReference type="AlphaFoldDB" id="A0AAD4F1Y1"/>
<evidence type="ECO:0000313" key="2">
    <source>
        <dbReference type="Proteomes" id="UP001197093"/>
    </source>
</evidence>
<dbReference type="SUPFAM" id="SSF117281">
    <property type="entry name" value="Kelch motif"/>
    <property type="match status" value="1"/>
</dbReference>
<gene>
    <name evidence="1" type="ORF">NEMBOFW57_001494</name>
</gene>
<evidence type="ECO:0008006" key="3">
    <source>
        <dbReference type="Google" id="ProtNLM"/>
    </source>
</evidence>
<accession>A0AAD4F1Y1</accession>
<organism evidence="1 2">
    <name type="scientific">Staphylotrichum longicolle</name>
    <dbReference type="NCBI Taxonomy" id="669026"/>
    <lineage>
        <taxon>Eukaryota</taxon>
        <taxon>Fungi</taxon>
        <taxon>Dikarya</taxon>
        <taxon>Ascomycota</taxon>
        <taxon>Pezizomycotina</taxon>
        <taxon>Sordariomycetes</taxon>
        <taxon>Sordariomycetidae</taxon>
        <taxon>Sordariales</taxon>
        <taxon>Chaetomiaceae</taxon>
        <taxon>Staphylotrichum</taxon>
    </lineage>
</organism>
<protein>
    <recommendedName>
        <fullName evidence="3">Kelch repeat protein</fullName>
    </recommendedName>
</protein>
<dbReference type="EMBL" id="JAHCVI010000001">
    <property type="protein sequence ID" value="KAG7291475.1"/>
    <property type="molecule type" value="Genomic_DNA"/>
</dbReference>
<comment type="caution">
    <text evidence="1">The sequence shown here is derived from an EMBL/GenBank/DDBJ whole genome shotgun (WGS) entry which is preliminary data.</text>
</comment>
<evidence type="ECO:0000313" key="1">
    <source>
        <dbReference type="EMBL" id="KAG7291475.1"/>
    </source>
</evidence>
<sequence>MTENTLWKFTPDGNGGGTWSTEAPANPELFKGLHQSEYGAFTNTNDTGFYIGGIASGWTEYRRASTQVVPGMVAFNMKTKTWHNGTTSFSPFETLTAGSAHFVPNFGPNGLVMVFGGISVPVVGEPNWETAPPFNFQDLTFFDPETKKKYSQTATGDIPPSPRIISCVSGFQNSEGGYEILLTGGANKRDKILYDDAYVLSLPGFVWTKVASSPAGKRQSAACVSVGKRQMLSIGGTGSAWSDQDPAPQGLQLFDMTELKWKDSYDANAAAYERAAAIKTWYTNGTHSPVAPGTEYDEPAPAYYASEPYKPHIPGQELPGTKVVPSELNSFRDHVELGGSAAFANPSINHMAPVEMDATPARFTR</sequence>
<dbReference type="Gene3D" id="2.120.10.80">
    <property type="entry name" value="Kelch-type beta propeller"/>
    <property type="match status" value="1"/>
</dbReference>
<reference evidence="1" key="1">
    <citation type="submission" date="2023-02" db="EMBL/GenBank/DDBJ databases">
        <authorList>
            <person name="Palmer J.M."/>
        </authorList>
    </citation>
    <scope>NUCLEOTIDE SEQUENCE</scope>
    <source>
        <strain evidence="1">FW57</strain>
    </source>
</reference>
<dbReference type="Proteomes" id="UP001197093">
    <property type="component" value="Unassembled WGS sequence"/>
</dbReference>